<dbReference type="EMBL" id="JBJKBG010000002">
    <property type="protein sequence ID" value="KAL3748382.1"/>
    <property type="molecule type" value="Genomic_DNA"/>
</dbReference>
<comment type="caution">
    <text evidence="2">The sequence shown here is derived from an EMBL/GenBank/DDBJ whole genome shotgun (WGS) entry which is preliminary data.</text>
</comment>
<dbReference type="Proteomes" id="UP001634007">
    <property type="component" value="Unassembled WGS sequence"/>
</dbReference>
<evidence type="ECO:0000313" key="3">
    <source>
        <dbReference type="Proteomes" id="UP001634007"/>
    </source>
</evidence>
<keyword evidence="3" id="KW-1185">Reference proteome</keyword>
<gene>
    <name evidence="2" type="ORF">ACJRO7_009597</name>
</gene>
<evidence type="ECO:0000313" key="2">
    <source>
        <dbReference type="EMBL" id="KAL3748382.1"/>
    </source>
</evidence>
<evidence type="ECO:0000256" key="1">
    <source>
        <dbReference type="SAM" id="MobiDB-lite"/>
    </source>
</evidence>
<protein>
    <submittedName>
        <fullName evidence="2">Uncharacterized protein</fullName>
    </submittedName>
</protein>
<reference evidence="2 3" key="1">
    <citation type="submission" date="2024-11" db="EMBL/GenBank/DDBJ databases">
        <title>Chromosome-level genome assembly of Eucalyptus globulus Labill. provides insights into its genome evolution.</title>
        <authorList>
            <person name="Li X."/>
        </authorList>
    </citation>
    <scope>NUCLEOTIDE SEQUENCE [LARGE SCALE GENOMIC DNA]</scope>
    <source>
        <strain evidence="2">CL2024</strain>
        <tissue evidence="2">Fresh tender leaves</tissue>
    </source>
</reference>
<proteinExistence type="predicted"/>
<dbReference type="AlphaFoldDB" id="A0ABD3LA20"/>
<feature type="region of interest" description="Disordered" evidence="1">
    <location>
        <begin position="1"/>
        <end position="59"/>
    </location>
</feature>
<feature type="region of interest" description="Disordered" evidence="1">
    <location>
        <begin position="113"/>
        <end position="138"/>
    </location>
</feature>
<name>A0ABD3LA20_EUCGL</name>
<feature type="compositionally biased region" description="Low complexity" evidence="1">
    <location>
        <begin position="44"/>
        <end position="54"/>
    </location>
</feature>
<accession>A0ABD3LA20</accession>
<organism evidence="2 3">
    <name type="scientific">Eucalyptus globulus</name>
    <name type="common">Tasmanian blue gum</name>
    <dbReference type="NCBI Taxonomy" id="34317"/>
    <lineage>
        <taxon>Eukaryota</taxon>
        <taxon>Viridiplantae</taxon>
        <taxon>Streptophyta</taxon>
        <taxon>Embryophyta</taxon>
        <taxon>Tracheophyta</taxon>
        <taxon>Spermatophyta</taxon>
        <taxon>Magnoliopsida</taxon>
        <taxon>eudicotyledons</taxon>
        <taxon>Gunneridae</taxon>
        <taxon>Pentapetalae</taxon>
        <taxon>rosids</taxon>
        <taxon>malvids</taxon>
        <taxon>Myrtales</taxon>
        <taxon>Myrtaceae</taxon>
        <taxon>Myrtoideae</taxon>
        <taxon>Eucalypteae</taxon>
        <taxon>Eucalyptus</taxon>
    </lineage>
</organism>
<sequence length="138" mass="14865">MGNLMKLKGPATDQPLPPSTVRKSLRSASVSKPTSPPTPLVKRPSSLPEVLSSPLEEDKDQTAAFNFDHNAGRDSVLSDSYFSLDDDLLSPISSLKALTSSRKVETIKEKLTALDPTPPPVATSVASVASRRKPSRRR</sequence>